<dbReference type="PANTHER" id="PTHR48078">
    <property type="entry name" value="THREONINE DEHYDRATASE, MITOCHONDRIAL-RELATED"/>
    <property type="match status" value="1"/>
</dbReference>
<dbReference type="InterPro" id="IPR036052">
    <property type="entry name" value="TrpB-like_PALP_sf"/>
</dbReference>
<evidence type="ECO:0000256" key="1">
    <source>
        <dbReference type="ARBA" id="ARBA00001933"/>
    </source>
</evidence>
<feature type="domain" description="Tryptophan synthase beta chain-like PALP" evidence="6">
    <location>
        <begin position="47"/>
        <end position="95"/>
    </location>
</feature>
<sequence length="100" mass="11341">MKISGNPEQPLKEVVEPAAVKARKPSVRPKNEFLRFEDISAAAFKIQSGVQKTPCMYSRLSKQYGVDIYLKKEYLQYTGSVKERGVLYLLTSLHEVQFGS</sequence>
<dbReference type="PANTHER" id="PTHR48078:SF19">
    <property type="entry name" value="ACT DOMAIN-CONTAINING PROTEIN"/>
    <property type="match status" value="1"/>
</dbReference>
<protein>
    <recommendedName>
        <fullName evidence="4">L-serine deaminase</fullName>
    </recommendedName>
    <alternativeName>
        <fullName evidence="5">L-threonine dehydratase</fullName>
    </alternativeName>
</protein>
<keyword evidence="2" id="KW-0663">Pyridoxal phosphate</keyword>
<proteinExistence type="predicted"/>
<dbReference type="Proteomes" id="UP000824782">
    <property type="component" value="Unassembled WGS sequence"/>
</dbReference>
<dbReference type="Pfam" id="PF00291">
    <property type="entry name" value="PALP"/>
    <property type="match status" value="1"/>
</dbReference>
<reference evidence="7" key="1">
    <citation type="thesis" date="2020" institute="ProQuest LLC" country="789 East Eisenhower Parkway, Ann Arbor, MI, USA">
        <title>Comparative Genomics and Chromosome Evolution.</title>
        <authorList>
            <person name="Mudd A.B."/>
        </authorList>
    </citation>
    <scope>NUCLEOTIDE SEQUENCE</scope>
    <source>
        <strain evidence="7">237g6f4</strain>
        <tissue evidence="7">Blood</tissue>
    </source>
</reference>
<gene>
    <name evidence="7" type="ORF">GDO81_024485</name>
</gene>
<dbReference type="InterPro" id="IPR001926">
    <property type="entry name" value="TrpB-like_PALP"/>
</dbReference>
<comment type="caution">
    <text evidence="7">The sequence shown here is derived from an EMBL/GenBank/DDBJ whole genome shotgun (WGS) entry which is preliminary data.</text>
</comment>
<dbReference type="GO" id="GO:0009097">
    <property type="term" value="P:isoleucine biosynthetic process"/>
    <property type="evidence" value="ECO:0007669"/>
    <property type="project" value="TreeGrafter"/>
</dbReference>
<accession>A0AAV6YN08</accession>
<keyword evidence="8" id="KW-1185">Reference proteome</keyword>
<dbReference type="Gene3D" id="3.40.50.1100">
    <property type="match status" value="2"/>
</dbReference>
<dbReference type="InterPro" id="IPR050147">
    <property type="entry name" value="Ser/Thr_Dehydratase"/>
</dbReference>
<organism evidence="7 8">
    <name type="scientific">Engystomops pustulosus</name>
    <name type="common">Tungara frog</name>
    <name type="synonym">Physalaemus pustulosus</name>
    <dbReference type="NCBI Taxonomy" id="76066"/>
    <lineage>
        <taxon>Eukaryota</taxon>
        <taxon>Metazoa</taxon>
        <taxon>Chordata</taxon>
        <taxon>Craniata</taxon>
        <taxon>Vertebrata</taxon>
        <taxon>Euteleostomi</taxon>
        <taxon>Amphibia</taxon>
        <taxon>Batrachia</taxon>
        <taxon>Anura</taxon>
        <taxon>Neobatrachia</taxon>
        <taxon>Hyloidea</taxon>
        <taxon>Leptodactylidae</taxon>
        <taxon>Leiuperinae</taxon>
        <taxon>Engystomops</taxon>
    </lineage>
</organism>
<keyword evidence="3" id="KW-0456">Lyase</keyword>
<dbReference type="GO" id="GO:0004794">
    <property type="term" value="F:threonine deaminase activity"/>
    <property type="evidence" value="ECO:0007669"/>
    <property type="project" value="TreeGrafter"/>
</dbReference>
<evidence type="ECO:0000256" key="2">
    <source>
        <dbReference type="ARBA" id="ARBA00022898"/>
    </source>
</evidence>
<evidence type="ECO:0000256" key="3">
    <source>
        <dbReference type="ARBA" id="ARBA00023239"/>
    </source>
</evidence>
<dbReference type="GO" id="GO:0006567">
    <property type="term" value="P:L-threonine catabolic process"/>
    <property type="evidence" value="ECO:0007669"/>
    <property type="project" value="TreeGrafter"/>
</dbReference>
<comment type="cofactor">
    <cofactor evidence="1">
        <name>pyridoxal 5'-phosphate</name>
        <dbReference type="ChEBI" id="CHEBI:597326"/>
    </cofactor>
</comment>
<evidence type="ECO:0000256" key="5">
    <source>
        <dbReference type="ARBA" id="ARBA00042605"/>
    </source>
</evidence>
<name>A0AAV6YN08_ENGPU</name>
<dbReference type="GO" id="GO:0006565">
    <property type="term" value="P:L-serine catabolic process"/>
    <property type="evidence" value="ECO:0007669"/>
    <property type="project" value="TreeGrafter"/>
</dbReference>
<dbReference type="AlphaFoldDB" id="A0AAV6YN08"/>
<evidence type="ECO:0000313" key="8">
    <source>
        <dbReference type="Proteomes" id="UP000824782"/>
    </source>
</evidence>
<evidence type="ECO:0000313" key="7">
    <source>
        <dbReference type="EMBL" id="KAG8537468.1"/>
    </source>
</evidence>
<evidence type="ECO:0000256" key="4">
    <source>
        <dbReference type="ARBA" id="ARBA00041766"/>
    </source>
</evidence>
<dbReference type="SUPFAM" id="SSF53686">
    <property type="entry name" value="Tryptophan synthase beta subunit-like PLP-dependent enzymes"/>
    <property type="match status" value="1"/>
</dbReference>
<evidence type="ECO:0000259" key="6">
    <source>
        <dbReference type="Pfam" id="PF00291"/>
    </source>
</evidence>
<dbReference type="GO" id="GO:0003941">
    <property type="term" value="F:L-serine ammonia-lyase activity"/>
    <property type="evidence" value="ECO:0007669"/>
    <property type="project" value="TreeGrafter"/>
</dbReference>
<dbReference type="EMBL" id="WNYA01029971">
    <property type="protein sequence ID" value="KAG8537468.1"/>
    <property type="molecule type" value="Genomic_DNA"/>
</dbReference>